<evidence type="ECO:0000313" key="8">
    <source>
        <dbReference type="Proteomes" id="UP001172101"/>
    </source>
</evidence>
<comment type="subcellular location">
    <subcellularLocation>
        <location evidence="2">Endoplasmic reticulum</location>
    </subcellularLocation>
    <subcellularLocation>
        <location evidence="3">Membrane</location>
    </subcellularLocation>
    <subcellularLocation>
        <location evidence="1">Mitochondrion</location>
    </subcellularLocation>
</comment>
<dbReference type="PANTHER" id="PTHR48182:SF2">
    <property type="entry name" value="PROTEIN SERAC1"/>
    <property type="match status" value="1"/>
</dbReference>
<dbReference type="InterPro" id="IPR029058">
    <property type="entry name" value="AB_hydrolase_fold"/>
</dbReference>
<dbReference type="Proteomes" id="UP001172101">
    <property type="component" value="Unassembled WGS sequence"/>
</dbReference>
<organism evidence="7 8">
    <name type="scientific">Lasiosphaeria miniovina</name>
    <dbReference type="NCBI Taxonomy" id="1954250"/>
    <lineage>
        <taxon>Eukaryota</taxon>
        <taxon>Fungi</taxon>
        <taxon>Dikarya</taxon>
        <taxon>Ascomycota</taxon>
        <taxon>Pezizomycotina</taxon>
        <taxon>Sordariomycetes</taxon>
        <taxon>Sordariomycetidae</taxon>
        <taxon>Sordariales</taxon>
        <taxon>Lasiosphaeriaceae</taxon>
        <taxon>Lasiosphaeria</taxon>
    </lineage>
</organism>
<dbReference type="Gene3D" id="3.40.50.1820">
    <property type="entry name" value="alpha/beta hydrolase"/>
    <property type="match status" value="1"/>
</dbReference>
<evidence type="ECO:0000256" key="4">
    <source>
        <dbReference type="ARBA" id="ARBA00022824"/>
    </source>
</evidence>
<evidence type="ECO:0000313" key="7">
    <source>
        <dbReference type="EMBL" id="KAK0718029.1"/>
    </source>
</evidence>
<name>A0AA40ALI0_9PEZI</name>
<keyword evidence="8" id="KW-1185">Reference proteome</keyword>
<dbReference type="InterPro" id="IPR052374">
    <property type="entry name" value="SERAC1"/>
</dbReference>
<dbReference type="PANTHER" id="PTHR48182">
    <property type="entry name" value="PROTEIN SERAC1"/>
    <property type="match status" value="1"/>
</dbReference>
<dbReference type="GeneID" id="85323224"/>
<dbReference type="GO" id="GO:0005739">
    <property type="term" value="C:mitochondrion"/>
    <property type="evidence" value="ECO:0007669"/>
    <property type="project" value="UniProtKB-SubCell"/>
</dbReference>
<dbReference type="EMBL" id="JAUIRO010000004">
    <property type="protein sequence ID" value="KAK0718029.1"/>
    <property type="molecule type" value="Genomic_DNA"/>
</dbReference>
<evidence type="ECO:0000256" key="2">
    <source>
        <dbReference type="ARBA" id="ARBA00004240"/>
    </source>
</evidence>
<proteinExistence type="predicted"/>
<evidence type="ECO:0000256" key="1">
    <source>
        <dbReference type="ARBA" id="ARBA00004173"/>
    </source>
</evidence>
<protein>
    <recommendedName>
        <fullName evidence="9">GPI inositol-deacylase</fullName>
    </recommendedName>
</protein>
<dbReference type="RefSeq" id="XP_060296822.1">
    <property type="nucleotide sequence ID" value="XM_060439954.1"/>
</dbReference>
<evidence type="ECO:0000256" key="6">
    <source>
        <dbReference type="ARBA" id="ARBA00023136"/>
    </source>
</evidence>
<keyword evidence="4" id="KW-0256">Endoplasmic reticulum</keyword>
<sequence>MTAVASLAAPIVWASKSVNDWARRLWRWSGRHASKGYGDFRASVIHEERDAEVDVPRTQLPLDATRRLRIITYDYDSTFWSLEFVTNRTLLHKAGILIQRLAALRKDRAAQRPIVLVCHSLGGLLVKNALVVASDLAGDLHHVYSSTAGVVFLPHSGCPTDVASAIAAVLKTVASSALNQKELEDRTKSLAYVLERFKPLAANIDIHDFQESGSVSFETELTSSLAHPIAQTVSRPGSNHAKPQQDAELIRPIHKRPQTWRDFDHICKFSGPSDEVLEKIIQTINQITE</sequence>
<accession>A0AA40ALI0</accession>
<evidence type="ECO:0000256" key="5">
    <source>
        <dbReference type="ARBA" id="ARBA00023128"/>
    </source>
</evidence>
<dbReference type="GO" id="GO:0016020">
    <property type="term" value="C:membrane"/>
    <property type="evidence" value="ECO:0007669"/>
    <property type="project" value="UniProtKB-SubCell"/>
</dbReference>
<dbReference type="AlphaFoldDB" id="A0AA40ALI0"/>
<dbReference type="GO" id="GO:0005783">
    <property type="term" value="C:endoplasmic reticulum"/>
    <property type="evidence" value="ECO:0007669"/>
    <property type="project" value="UniProtKB-SubCell"/>
</dbReference>
<keyword evidence="6" id="KW-0472">Membrane</keyword>
<keyword evidence="5" id="KW-0496">Mitochondrion</keyword>
<evidence type="ECO:0000256" key="3">
    <source>
        <dbReference type="ARBA" id="ARBA00004370"/>
    </source>
</evidence>
<comment type="caution">
    <text evidence="7">The sequence shown here is derived from an EMBL/GenBank/DDBJ whole genome shotgun (WGS) entry which is preliminary data.</text>
</comment>
<evidence type="ECO:0008006" key="9">
    <source>
        <dbReference type="Google" id="ProtNLM"/>
    </source>
</evidence>
<dbReference type="SUPFAM" id="SSF53474">
    <property type="entry name" value="alpha/beta-Hydrolases"/>
    <property type="match status" value="1"/>
</dbReference>
<reference evidence="7" key="1">
    <citation type="submission" date="2023-06" db="EMBL/GenBank/DDBJ databases">
        <title>Genome-scale phylogeny and comparative genomics of the fungal order Sordariales.</title>
        <authorList>
            <consortium name="Lawrence Berkeley National Laboratory"/>
            <person name="Hensen N."/>
            <person name="Bonometti L."/>
            <person name="Westerberg I."/>
            <person name="Brannstrom I.O."/>
            <person name="Guillou S."/>
            <person name="Cros-Aarteil S."/>
            <person name="Calhoun S."/>
            <person name="Haridas S."/>
            <person name="Kuo A."/>
            <person name="Mondo S."/>
            <person name="Pangilinan J."/>
            <person name="Riley R."/>
            <person name="LaButti K."/>
            <person name="Andreopoulos B."/>
            <person name="Lipzen A."/>
            <person name="Chen C."/>
            <person name="Yanf M."/>
            <person name="Daum C."/>
            <person name="Ng V."/>
            <person name="Clum A."/>
            <person name="Steindorff A."/>
            <person name="Ohm R."/>
            <person name="Martin F."/>
            <person name="Silar P."/>
            <person name="Natvig D."/>
            <person name="Lalanne C."/>
            <person name="Gautier V."/>
            <person name="Ament-velasquez S.L."/>
            <person name="Kruys A."/>
            <person name="Hutchinson M.I."/>
            <person name="Powell A.J."/>
            <person name="Barry K."/>
            <person name="Miller A.N."/>
            <person name="Grigoriev I.V."/>
            <person name="Debuchy R."/>
            <person name="Gladieux P."/>
            <person name="Thoren M.H."/>
            <person name="Johannesson H."/>
        </authorList>
    </citation>
    <scope>NUCLEOTIDE SEQUENCE</scope>
    <source>
        <strain evidence="7">SMH2392-1A</strain>
    </source>
</reference>
<gene>
    <name evidence="7" type="ORF">B0T26DRAFT_676251</name>
</gene>